<evidence type="ECO:0000256" key="4">
    <source>
        <dbReference type="ARBA" id="ARBA00023015"/>
    </source>
</evidence>
<reference evidence="9 10" key="1">
    <citation type="submission" date="2018-03" db="EMBL/GenBank/DDBJ databases">
        <title>Genomes of Pezizomycetes fungi and the evolution of truffles.</title>
        <authorList>
            <person name="Murat C."/>
            <person name="Payen T."/>
            <person name="Noel B."/>
            <person name="Kuo A."/>
            <person name="Martin F.M."/>
        </authorList>
    </citation>
    <scope>NUCLEOTIDE SEQUENCE [LARGE SCALE GENOMIC DNA]</scope>
    <source>
        <strain evidence="9">091103-1</strain>
    </source>
</reference>
<evidence type="ECO:0000313" key="9">
    <source>
        <dbReference type="EMBL" id="PWW73992.1"/>
    </source>
</evidence>
<comment type="caution">
    <text evidence="9">The sequence shown here is derived from an EMBL/GenBank/DDBJ whole genome shotgun (WGS) entry which is preliminary data.</text>
</comment>
<dbReference type="InterPro" id="IPR025718">
    <property type="entry name" value="SAP30_Sin3-bd"/>
</dbReference>
<keyword evidence="4" id="KW-0805">Transcription regulation</keyword>
<keyword evidence="10" id="KW-1185">Reference proteome</keyword>
<proteinExistence type="inferred from homology"/>
<accession>A0A317SHY4</accession>
<feature type="region of interest" description="Disordered" evidence="7">
    <location>
        <begin position="1"/>
        <end position="53"/>
    </location>
</feature>
<sequence length="180" mass="19585">MPPTRPRPNPHDDSRSETSAGKPDREKPTDKRRPQNAAPPSSQEKSLNGGASVCGVAGGGGASTNANGTHAHEGIEGLMGWSDIDIQTLHRYRYAYRLSVPSSSGGFNNTVLSTGIGRRSPARARTRIGREALATAVRKNFNAQPIQENDVIVNFLYSVKNQDKQFRLKFPPPVSKKHEI</sequence>
<dbReference type="STRING" id="42249.A0A317SHY4"/>
<dbReference type="InterPro" id="IPR024145">
    <property type="entry name" value="His_deAcase_SAP30/SAP30L"/>
</dbReference>
<dbReference type="PANTHER" id="PTHR13286">
    <property type="entry name" value="SAP30"/>
    <property type="match status" value="1"/>
</dbReference>
<dbReference type="PANTHER" id="PTHR13286:SF23">
    <property type="entry name" value="HISTONE DEACETYLASE COMPLEX SUBUNIT SAP30 SIN3 BINDING DOMAIN-CONTAINING PROTEIN"/>
    <property type="match status" value="1"/>
</dbReference>
<dbReference type="OrthoDB" id="510958at2759"/>
<evidence type="ECO:0000259" key="8">
    <source>
        <dbReference type="Pfam" id="PF13867"/>
    </source>
</evidence>
<feature type="compositionally biased region" description="Basic and acidic residues" evidence="7">
    <location>
        <begin position="9"/>
        <end position="33"/>
    </location>
</feature>
<keyword evidence="5" id="KW-0804">Transcription</keyword>
<feature type="domain" description="Histone deacetylase complex subunit SAP30 Sin3 binding" evidence="8">
    <location>
        <begin position="129"/>
        <end position="160"/>
    </location>
</feature>
<evidence type="ECO:0000256" key="1">
    <source>
        <dbReference type="ARBA" id="ARBA00004123"/>
    </source>
</evidence>
<name>A0A317SHY4_9PEZI</name>
<dbReference type="Pfam" id="PF13867">
    <property type="entry name" value="SAP30_Sin3_bdg"/>
    <property type="match status" value="1"/>
</dbReference>
<evidence type="ECO:0000256" key="5">
    <source>
        <dbReference type="ARBA" id="ARBA00023163"/>
    </source>
</evidence>
<comment type="subcellular location">
    <subcellularLocation>
        <location evidence="1">Nucleus</location>
    </subcellularLocation>
</comment>
<dbReference type="InterPro" id="IPR038291">
    <property type="entry name" value="SAP30_C_sf"/>
</dbReference>
<keyword evidence="3" id="KW-0678">Repressor</keyword>
<evidence type="ECO:0000256" key="6">
    <source>
        <dbReference type="ARBA" id="ARBA00023242"/>
    </source>
</evidence>
<dbReference type="Proteomes" id="UP000246991">
    <property type="component" value="Unassembled WGS sequence"/>
</dbReference>
<dbReference type="GO" id="GO:0005634">
    <property type="term" value="C:nucleus"/>
    <property type="evidence" value="ECO:0007669"/>
    <property type="project" value="UniProtKB-SubCell"/>
</dbReference>
<evidence type="ECO:0000256" key="2">
    <source>
        <dbReference type="ARBA" id="ARBA00006283"/>
    </source>
</evidence>
<comment type="similarity">
    <text evidence="2">Belongs to the SAP30 family.</text>
</comment>
<evidence type="ECO:0000256" key="3">
    <source>
        <dbReference type="ARBA" id="ARBA00022491"/>
    </source>
</evidence>
<dbReference type="Gene3D" id="6.10.160.20">
    <property type="match status" value="1"/>
</dbReference>
<evidence type="ECO:0000313" key="10">
    <source>
        <dbReference type="Proteomes" id="UP000246991"/>
    </source>
</evidence>
<gene>
    <name evidence="9" type="ORF">C7212DRAFT_214203</name>
</gene>
<protein>
    <recommendedName>
        <fullName evidence="8">Histone deacetylase complex subunit SAP30 Sin3 binding domain-containing protein</fullName>
    </recommendedName>
</protein>
<dbReference type="EMBL" id="PYWC01000069">
    <property type="protein sequence ID" value="PWW73992.1"/>
    <property type="molecule type" value="Genomic_DNA"/>
</dbReference>
<evidence type="ECO:0000256" key="7">
    <source>
        <dbReference type="SAM" id="MobiDB-lite"/>
    </source>
</evidence>
<organism evidence="9 10">
    <name type="scientific">Tuber magnatum</name>
    <name type="common">white Piedmont truffle</name>
    <dbReference type="NCBI Taxonomy" id="42249"/>
    <lineage>
        <taxon>Eukaryota</taxon>
        <taxon>Fungi</taxon>
        <taxon>Dikarya</taxon>
        <taxon>Ascomycota</taxon>
        <taxon>Pezizomycotina</taxon>
        <taxon>Pezizomycetes</taxon>
        <taxon>Pezizales</taxon>
        <taxon>Tuberaceae</taxon>
        <taxon>Tuber</taxon>
    </lineage>
</organism>
<dbReference type="AlphaFoldDB" id="A0A317SHY4"/>
<keyword evidence="6" id="KW-0539">Nucleus</keyword>